<feature type="domain" description="BZIP" evidence="2">
    <location>
        <begin position="35"/>
        <end position="50"/>
    </location>
</feature>
<name>A0A194VR93_CYTMA</name>
<evidence type="ECO:0000313" key="3">
    <source>
        <dbReference type="EMBL" id="KUI66458.1"/>
    </source>
</evidence>
<organism evidence="3 4">
    <name type="scientific">Cytospora mali</name>
    <name type="common">Apple Valsa canker fungus</name>
    <name type="synonym">Valsa mali</name>
    <dbReference type="NCBI Taxonomy" id="578113"/>
    <lineage>
        <taxon>Eukaryota</taxon>
        <taxon>Fungi</taxon>
        <taxon>Dikarya</taxon>
        <taxon>Ascomycota</taxon>
        <taxon>Pezizomycotina</taxon>
        <taxon>Sordariomycetes</taxon>
        <taxon>Sordariomycetidae</taxon>
        <taxon>Diaporthales</taxon>
        <taxon>Cytosporaceae</taxon>
        <taxon>Cytospora</taxon>
    </lineage>
</organism>
<dbReference type="InterPro" id="IPR004827">
    <property type="entry name" value="bZIP"/>
</dbReference>
<dbReference type="AlphaFoldDB" id="A0A194VR93"/>
<dbReference type="SMR" id="A0A194VR93"/>
<dbReference type="PROSITE" id="PS00036">
    <property type="entry name" value="BZIP_BASIC"/>
    <property type="match status" value="1"/>
</dbReference>
<dbReference type="InterPro" id="IPR021833">
    <property type="entry name" value="DUF3425"/>
</dbReference>
<gene>
    <name evidence="3" type="ORF">VM1G_02167</name>
</gene>
<dbReference type="Pfam" id="PF11905">
    <property type="entry name" value="DUF3425"/>
    <property type="match status" value="1"/>
</dbReference>
<evidence type="ECO:0000259" key="2">
    <source>
        <dbReference type="PROSITE" id="PS00036"/>
    </source>
</evidence>
<keyword evidence="4" id="KW-1185">Reference proteome</keyword>
<dbReference type="CDD" id="cd14688">
    <property type="entry name" value="bZIP_YAP"/>
    <property type="match status" value="1"/>
</dbReference>
<dbReference type="PANTHER" id="PTHR38116">
    <property type="entry name" value="CHROMOSOME 7, WHOLE GENOME SHOTGUN SEQUENCE"/>
    <property type="match status" value="1"/>
</dbReference>
<reference evidence="3" key="1">
    <citation type="submission" date="2014-12" db="EMBL/GenBank/DDBJ databases">
        <title>Genome Sequence of Valsa Canker Pathogens Uncovers a Specific Adaption of Colonization on Woody Bark.</title>
        <authorList>
            <person name="Yin Z."/>
            <person name="Liu H."/>
            <person name="Gao X."/>
            <person name="Li Z."/>
            <person name="Song N."/>
            <person name="Ke X."/>
            <person name="Dai Q."/>
            <person name="Wu Y."/>
            <person name="Sun Y."/>
            <person name="Xu J.-R."/>
            <person name="Kang Z.K."/>
            <person name="Wang L."/>
            <person name="Huang L."/>
        </authorList>
    </citation>
    <scope>NUCLEOTIDE SEQUENCE [LARGE SCALE GENOMIC DNA]</scope>
    <source>
        <strain evidence="3">03-8</strain>
    </source>
</reference>
<feature type="region of interest" description="Disordered" evidence="1">
    <location>
        <begin position="1"/>
        <end position="47"/>
    </location>
</feature>
<evidence type="ECO:0000313" key="4">
    <source>
        <dbReference type="Proteomes" id="UP000078559"/>
    </source>
</evidence>
<proteinExistence type="predicted"/>
<sequence>MEETPPSPTGRTEASRTGAKSSAEKRKPVRRDPEKRRQQNIQAQKKYREKLRKRLDNLEALAASVANSRATGVPVITPDAVPTTAVADQQGSSGCAAQQDSCSFVDANPNMFDSGSSDMALSKIPRVDMNQDAETPALDILPWDPNTYIDPSHLILDKYSGNVSPCWETGYVDCGCPIRHVRGRVSGPVGSRNYEIISIGPNFFSADPCMNSLRMERMCYIDAMWSNCLQMGINLETFCGEGSSSPFPRPTIRGVDDSANDKMVRTVQSIFKTLKPDLRPIREQIIIRHPPYIDILPFPTLWKNLIIHQHE</sequence>
<dbReference type="Proteomes" id="UP000078559">
    <property type="component" value="Chromosome 2"/>
</dbReference>
<evidence type="ECO:0000256" key="1">
    <source>
        <dbReference type="SAM" id="MobiDB-lite"/>
    </source>
</evidence>
<dbReference type="PANTHER" id="PTHR38116:SF5">
    <property type="entry name" value="BZIP DOMAIN-CONTAINING PROTEIN"/>
    <property type="match status" value="1"/>
</dbReference>
<dbReference type="OrthoDB" id="5973539at2759"/>
<dbReference type="EMBL" id="CM003099">
    <property type="protein sequence ID" value="KUI66458.1"/>
    <property type="molecule type" value="Genomic_DNA"/>
</dbReference>
<accession>A0A194VR93</accession>
<feature type="compositionally biased region" description="Basic and acidic residues" evidence="1">
    <location>
        <begin position="22"/>
        <end position="37"/>
    </location>
</feature>
<dbReference type="GO" id="GO:0003700">
    <property type="term" value="F:DNA-binding transcription factor activity"/>
    <property type="evidence" value="ECO:0007669"/>
    <property type="project" value="InterPro"/>
</dbReference>
<protein>
    <recommendedName>
        <fullName evidence="2">BZIP domain-containing protein</fullName>
    </recommendedName>
</protein>